<sequence length="70" mass="7314">MPATDGSDWRQWSFHCTCCDHSFRAAARTQAAAESAARTNGWTLRPAPRCPGCLTALASIDGSGSTTGVA</sequence>
<evidence type="ECO:0000313" key="1">
    <source>
        <dbReference type="EMBL" id="RVW07228.1"/>
    </source>
</evidence>
<comment type="caution">
    <text evidence="1">The sequence shown here is derived from an EMBL/GenBank/DDBJ whole genome shotgun (WGS) entry which is preliminary data.</text>
</comment>
<evidence type="ECO:0000313" key="2">
    <source>
        <dbReference type="Proteomes" id="UP000286208"/>
    </source>
</evidence>
<reference evidence="1 2" key="1">
    <citation type="submission" date="2018-11" db="EMBL/GenBank/DDBJ databases">
        <title>Rhodococcus spongicola sp. nov. and Rhodococcus xishaensis sp. nov. from marine sponges.</title>
        <authorList>
            <person name="Li L."/>
            <person name="Lin H.W."/>
        </authorList>
    </citation>
    <scope>NUCLEOTIDE SEQUENCE [LARGE SCALE GENOMIC DNA]</scope>
    <source>
        <strain evidence="1 2">CCTCC AB2014297</strain>
    </source>
</reference>
<accession>A0A3S3E7N6</accession>
<keyword evidence="2" id="KW-1185">Reference proteome</keyword>
<protein>
    <submittedName>
        <fullName evidence="1">Uncharacterized protein</fullName>
    </submittedName>
</protein>
<proteinExistence type="predicted"/>
<dbReference type="Proteomes" id="UP000286208">
    <property type="component" value="Unassembled WGS sequence"/>
</dbReference>
<gene>
    <name evidence="1" type="ORF">EGT67_21955</name>
</gene>
<organism evidence="1 2">
    <name type="scientific">Prescottella agglutinans</name>
    <dbReference type="NCBI Taxonomy" id="1644129"/>
    <lineage>
        <taxon>Bacteria</taxon>
        <taxon>Bacillati</taxon>
        <taxon>Actinomycetota</taxon>
        <taxon>Actinomycetes</taxon>
        <taxon>Mycobacteriales</taxon>
        <taxon>Nocardiaceae</taxon>
        <taxon>Prescottella</taxon>
    </lineage>
</organism>
<dbReference type="EMBL" id="RKLP01000013">
    <property type="protein sequence ID" value="RVW07228.1"/>
    <property type="molecule type" value="Genomic_DNA"/>
</dbReference>
<name>A0A3S3E7N6_9NOCA</name>
<dbReference type="AlphaFoldDB" id="A0A3S3E7N6"/>